<reference evidence="1" key="1">
    <citation type="journal article" date="2014" name="Gene">
        <title>Genome-guided analysis of transformation efficiency and carbon dioxide assimilation by Moorella thermoacetica Y72.</title>
        <authorList>
            <person name="Tsukahara K."/>
            <person name="Kita A."/>
            <person name="Nakashimada Y."/>
            <person name="Hoshino T."/>
            <person name="Murakami K."/>
        </authorList>
    </citation>
    <scope>NUCLEOTIDE SEQUENCE [LARGE SCALE GENOMIC DNA]</scope>
    <source>
        <strain evidence="1">Y72</strain>
    </source>
</reference>
<accession>A0A0S6UHR7</accession>
<proteinExistence type="predicted"/>
<protein>
    <submittedName>
        <fullName evidence="1">NADPH-dependent FMN reductase</fullName>
    </submittedName>
</protein>
<gene>
    <name evidence="1" type="ORF">MTY_2403</name>
</gene>
<dbReference type="AlphaFoldDB" id="A0A0S6UHR7"/>
<dbReference type="Proteomes" id="UP000063718">
    <property type="component" value="Unassembled WGS sequence"/>
</dbReference>
<dbReference type="EMBL" id="DF238840">
    <property type="protein sequence ID" value="GAF27062.1"/>
    <property type="molecule type" value="Genomic_DNA"/>
</dbReference>
<sequence length="59" mass="6311">MLTPTAISRTVGALPAINLTLRDYTRELLVCGVDASGAIREHPEELAAAFKMGQDLVIT</sequence>
<name>A0A0S6UHR7_NEOTH</name>
<evidence type="ECO:0000313" key="1">
    <source>
        <dbReference type="EMBL" id="GAF27062.1"/>
    </source>
</evidence>
<organism evidence="1">
    <name type="scientific">Moorella thermoacetica Y72</name>
    <dbReference type="NCBI Taxonomy" id="1325331"/>
    <lineage>
        <taxon>Bacteria</taxon>
        <taxon>Bacillati</taxon>
        <taxon>Bacillota</taxon>
        <taxon>Clostridia</taxon>
        <taxon>Neomoorellales</taxon>
        <taxon>Neomoorellaceae</taxon>
        <taxon>Neomoorella</taxon>
    </lineage>
</organism>